<dbReference type="GO" id="GO:0008897">
    <property type="term" value="F:holo-[acyl-carrier-protein] synthase activity"/>
    <property type="evidence" value="ECO:0007669"/>
    <property type="project" value="UniProtKB-UniRule"/>
</dbReference>
<comment type="similarity">
    <text evidence="8">Belongs to the P-Pant transferase superfamily. AcpS family.</text>
</comment>
<reference evidence="10 11" key="1">
    <citation type="submission" date="2019-02" db="EMBL/GenBank/DDBJ databases">
        <title>Prokaryotic population dynamics and viral predation in marine succession experiment using metagenomics: the confinement effect.</title>
        <authorList>
            <person name="Haro-Moreno J.M."/>
            <person name="Rodriguez-Valera F."/>
            <person name="Lopez-Perez M."/>
        </authorList>
    </citation>
    <scope>NUCLEOTIDE SEQUENCE [LARGE SCALE GENOMIC DNA]</scope>
    <source>
        <strain evidence="10">MED-G159</strain>
    </source>
</reference>
<comment type="catalytic activity">
    <reaction evidence="8">
        <text>apo-[ACP] + CoA = holo-[ACP] + adenosine 3',5'-bisphosphate + H(+)</text>
        <dbReference type="Rhea" id="RHEA:12068"/>
        <dbReference type="Rhea" id="RHEA-COMP:9685"/>
        <dbReference type="Rhea" id="RHEA-COMP:9690"/>
        <dbReference type="ChEBI" id="CHEBI:15378"/>
        <dbReference type="ChEBI" id="CHEBI:29999"/>
        <dbReference type="ChEBI" id="CHEBI:57287"/>
        <dbReference type="ChEBI" id="CHEBI:58343"/>
        <dbReference type="ChEBI" id="CHEBI:64479"/>
        <dbReference type="EC" id="2.7.8.7"/>
    </reaction>
</comment>
<dbReference type="Gene3D" id="3.90.470.20">
    <property type="entry name" value="4'-phosphopantetheinyl transferase domain"/>
    <property type="match status" value="1"/>
</dbReference>
<dbReference type="GO" id="GO:0005737">
    <property type="term" value="C:cytoplasm"/>
    <property type="evidence" value="ECO:0007669"/>
    <property type="project" value="UniProtKB-SubCell"/>
</dbReference>
<feature type="binding site" evidence="8">
    <location>
        <position position="8"/>
    </location>
    <ligand>
        <name>Mg(2+)</name>
        <dbReference type="ChEBI" id="CHEBI:18420"/>
    </ligand>
</feature>
<comment type="caution">
    <text evidence="10">The sequence shown here is derived from an EMBL/GenBank/DDBJ whole genome shotgun (WGS) entry which is preliminary data.</text>
</comment>
<keyword evidence="2 8" id="KW-0808">Transferase</keyword>
<evidence type="ECO:0000256" key="6">
    <source>
        <dbReference type="ARBA" id="ARBA00023098"/>
    </source>
</evidence>
<dbReference type="InterPro" id="IPR037143">
    <property type="entry name" value="4-PPantetheinyl_Trfase_dom_sf"/>
</dbReference>
<evidence type="ECO:0000256" key="2">
    <source>
        <dbReference type="ARBA" id="ARBA00022679"/>
    </source>
</evidence>
<keyword evidence="4 8" id="KW-0276">Fatty acid metabolism</keyword>
<comment type="subcellular location">
    <subcellularLocation>
        <location evidence="8">Cytoplasm</location>
    </subcellularLocation>
</comment>
<dbReference type="EC" id="2.7.8.7" evidence="8"/>
<keyword evidence="1 8" id="KW-0444">Lipid biosynthesis</keyword>
<dbReference type="InterPro" id="IPR008278">
    <property type="entry name" value="4-PPantetheinyl_Trfase_dom"/>
</dbReference>
<dbReference type="NCBIfam" id="TIGR00516">
    <property type="entry name" value="acpS"/>
    <property type="match status" value="1"/>
</dbReference>
<dbReference type="Pfam" id="PF01648">
    <property type="entry name" value="ACPS"/>
    <property type="match status" value="1"/>
</dbReference>
<comment type="function">
    <text evidence="8">Transfers the 4'-phosphopantetheine moiety from coenzyme A to a Ser of acyl-carrier-protein.</text>
</comment>
<dbReference type="InterPro" id="IPR004568">
    <property type="entry name" value="Ppantetheine-prot_Trfase_dom"/>
</dbReference>
<dbReference type="InterPro" id="IPR002582">
    <property type="entry name" value="ACPS"/>
</dbReference>
<dbReference type="GO" id="GO:0000287">
    <property type="term" value="F:magnesium ion binding"/>
    <property type="evidence" value="ECO:0007669"/>
    <property type="project" value="UniProtKB-UniRule"/>
</dbReference>
<proteinExistence type="inferred from homology"/>
<evidence type="ECO:0000256" key="7">
    <source>
        <dbReference type="ARBA" id="ARBA00023160"/>
    </source>
</evidence>
<dbReference type="Proteomes" id="UP000315825">
    <property type="component" value="Unassembled WGS sequence"/>
</dbReference>
<gene>
    <name evidence="8 10" type="primary">acpS</name>
    <name evidence="10" type="ORF">EVA92_00365</name>
</gene>
<feature type="binding site" evidence="8">
    <location>
        <position position="59"/>
    </location>
    <ligand>
        <name>Mg(2+)</name>
        <dbReference type="ChEBI" id="CHEBI:18420"/>
    </ligand>
</feature>
<keyword evidence="5 8" id="KW-0460">Magnesium</keyword>
<keyword evidence="7 8" id="KW-0275">Fatty acid biosynthesis</keyword>
<evidence type="ECO:0000259" key="9">
    <source>
        <dbReference type="Pfam" id="PF01648"/>
    </source>
</evidence>
<dbReference type="NCBIfam" id="TIGR00556">
    <property type="entry name" value="pantethn_trn"/>
    <property type="match status" value="1"/>
</dbReference>
<dbReference type="EMBL" id="SHBE01000001">
    <property type="protein sequence ID" value="RZO27232.1"/>
    <property type="molecule type" value="Genomic_DNA"/>
</dbReference>
<evidence type="ECO:0000256" key="3">
    <source>
        <dbReference type="ARBA" id="ARBA00022723"/>
    </source>
</evidence>
<evidence type="ECO:0000256" key="5">
    <source>
        <dbReference type="ARBA" id="ARBA00022842"/>
    </source>
</evidence>
<dbReference type="SUPFAM" id="SSF56214">
    <property type="entry name" value="4'-phosphopantetheinyl transferase"/>
    <property type="match status" value="1"/>
</dbReference>
<evidence type="ECO:0000256" key="8">
    <source>
        <dbReference type="HAMAP-Rule" id="MF_00101"/>
    </source>
</evidence>
<evidence type="ECO:0000313" key="10">
    <source>
        <dbReference type="EMBL" id="RZO27232.1"/>
    </source>
</evidence>
<keyword evidence="6 8" id="KW-0443">Lipid metabolism</keyword>
<feature type="domain" description="4'-phosphopantetheinyl transferase" evidence="9">
    <location>
        <begin position="4"/>
        <end position="98"/>
    </location>
</feature>
<evidence type="ECO:0000256" key="4">
    <source>
        <dbReference type="ARBA" id="ARBA00022832"/>
    </source>
</evidence>
<dbReference type="AlphaFoldDB" id="A0A520N176"/>
<protein>
    <recommendedName>
        <fullName evidence="8">Holo-[acyl-carrier-protein] synthase</fullName>
        <shortName evidence="8">Holo-ACP synthase</shortName>
        <ecNumber evidence="8">2.7.8.7</ecNumber>
    </recommendedName>
    <alternativeName>
        <fullName evidence="8">4'-phosphopantetheinyl transferase AcpS</fullName>
    </alternativeName>
</protein>
<evidence type="ECO:0000256" key="1">
    <source>
        <dbReference type="ARBA" id="ARBA00022516"/>
    </source>
</evidence>
<comment type="cofactor">
    <cofactor evidence="8">
        <name>Mg(2+)</name>
        <dbReference type="ChEBI" id="CHEBI:18420"/>
    </cofactor>
</comment>
<accession>A0A520N176</accession>
<keyword evidence="3 8" id="KW-0479">Metal-binding</keyword>
<name>A0A520N176_9GAMM</name>
<dbReference type="GO" id="GO:0006633">
    <property type="term" value="P:fatty acid biosynthetic process"/>
    <property type="evidence" value="ECO:0007669"/>
    <property type="project" value="UniProtKB-UniRule"/>
</dbReference>
<dbReference type="HAMAP" id="MF_00101">
    <property type="entry name" value="AcpS"/>
    <property type="match status" value="1"/>
</dbReference>
<sequence>MIIGIGTDILNQERVEALYIKYKKKFPSKILSSEELNYFNKLKHKSKVNFLCSSFCAKEAFVKALGTGFRSLYPSQITYSKNEIGAPSLEYVKRNNFKIHLSISNSDRYTQSFIVLEK</sequence>
<evidence type="ECO:0000313" key="11">
    <source>
        <dbReference type="Proteomes" id="UP000315825"/>
    </source>
</evidence>
<keyword evidence="8" id="KW-0963">Cytoplasm</keyword>
<organism evidence="10 11">
    <name type="scientific">SAR86 cluster bacterium</name>
    <dbReference type="NCBI Taxonomy" id="2030880"/>
    <lineage>
        <taxon>Bacteria</taxon>
        <taxon>Pseudomonadati</taxon>
        <taxon>Pseudomonadota</taxon>
        <taxon>Gammaproteobacteria</taxon>
        <taxon>SAR86 cluster</taxon>
    </lineage>
</organism>